<accession>A0ACB6R756</accession>
<keyword evidence="2" id="KW-1185">Reference proteome</keyword>
<name>A0ACB6R756_9PLEO</name>
<sequence>MDRGSNNVSNIDVDLAQRAMHSQFGDPNAWSMEQLHGLGWLPGGGLTSFPLMRDDEVPLQNAPYSTWAVAPYNRINASLMDRITGAFFKEGLAIVAFPARLQSLKAKLWNGMVPMTGGRWKEKKLDDPKNFQQFQDLMVEILKIFAFMNDENVQQQLRQGYNWLWKEYETYEVAINARREQMGIAERMNITGMWEEYMRAIFKTISGRTHQWLVDRVEELQVKSKIEYEKEYDAARIDTPSITAAGKIFFERVQDLNLAITQADFVCFLPMEGFKGHDTSRTGIEDLSLEVRQNIYYQLADTKSWDNHIPFSDHENRNAGLQNREALMAYFDEARNNRAVIRREFRGEPEKLGDEHWITILKSRIDWYLKHGGDPEKQTWGFVCYRLTYKQTDEEWAQFKEKLEADLMRAGDWVEGADKVKATGGLQWIDGRDVGIAEEDIEGAKRHFATFATPSHPDFMRRMWKQDFLVVDSQSCISYSHPFPESRPPFGDSGGHIRLVDPAVYDPELIRQTAPGFTGNFKVLTTLVFDEIYPLLSTLAQRPKDLWPLARLHPLQIYVGPTVKAQEEEWEFHRSMKADMLPAFFEYVRNKQRQGGNGSGNGGTSSSS</sequence>
<proteinExistence type="predicted"/>
<evidence type="ECO:0000313" key="1">
    <source>
        <dbReference type="EMBL" id="KAF2475001.1"/>
    </source>
</evidence>
<dbReference type="EMBL" id="MU003497">
    <property type="protein sequence ID" value="KAF2475001.1"/>
    <property type="molecule type" value="Genomic_DNA"/>
</dbReference>
<comment type="caution">
    <text evidence="1">The sequence shown here is derived from an EMBL/GenBank/DDBJ whole genome shotgun (WGS) entry which is preliminary data.</text>
</comment>
<reference evidence="1" key="1">
    <citation type="journal article" date="2020" name="Stud. Mycol.">
        <title>101 Dothideomycetes genomes: a test case for predicting lifestyles and emergence of pathogens.</title>
        <authorList>
            <person name="Haridas S."/>
            <person name="Albert R."/>
            <person name="Binder M."/>
            <person name="Bloem J."/>
            <person name="Labutti K."/>
            <person name="Salamov A."/>
            <person name="Andreopoulos B."/>
            <person name="Baker S."/>
            <person name="Barry K."/>
            <person name="Bills G."/>
            <person name="Bluhm B."/>
            <person name="Cannon C."/>
            <person name="Castanera R."/>
            <person name="Culley D."/>
            <person name="Daum C."/>
            <person name="Ezra D."/>
            <person name="Gonzalez J."/>
            <person name="Henrissat B."/>
            <person name="Kuo A."/>
            <person name="Liang C."/>
            <person name="Lipzen A."/>
            <person name="Lutzoni F."/>
            <person name="Magnuson J."/>
            <person name="Mondo S."/>
            <person name="Nolan M."/>
            <person name="Ohm R."/>
            <person name="Pangilinan J."/>
            <person name="Park H.-J."/>
            <person name="Ramirez L."/>
            <person name="Alfaro M."/>
            <person name="Sun H."/>
            <person name="Tritt A."/>
            <person name="Yoshinaga Y."/>
            <person name="Zwiers L.-H."/>
            <person name="Turgeon B."/>
            <person name="Goodwin S."/>
            <person name="Spatafora J."/>
            <person name="Crous P."/>
            <person name="Grigoriev I."/>
        </authorList>
    </citation>
    <scope>NUCLEOTIDE SEQUENCE</scope>
    <source>
        <strain evidence="1">ATCC 200398</strain>
    </source>
</reference>
<gene>
    <name evidence="1" type="ORF">BDR25DRAFT_215346</name>
</gene>
<dbReference type="Proteomes" id="UP000799755">
    <property type="component" value="Unassembled WGS sequence"/>
</dbReference>
<evidence type="ECO:0000313" key="2">
    <source>
        <dbReference type="Proteomes" id="UP000799755"/>
    </source>
</evidence>
<organism evidence="1 2">
    <name type="scientific">Lindgomyces ingoldianus</name>
    <dbReference type="NCBI Taxonomy" id="673940"/>
    <lineage>
        <taxon>Eukaryota</taxon>
        <taxon>Fungi</taxon>
        <taxon>Dikarya</taxon>
        <taxon>Ascomycota</taxon>
        <taxon>Pezizomycotina</taxon>
        <taxon>Dothideomycetes</taxon>
        <taxon>Pleosporomycetidae</taxon>
        <taxon>Pleosporales</taxon>
        <taxon>Lindgomycetaceae</taxon>
        <taxon>Lindgomyces</taxon>
    </lineage>
</organism>
<protein>
    <submittedName>
        <fullName evidence="1">Uncharacterized protein</fullName>
    </submittedName>
</protein>